<evidence type="ECO:0000313" key="4">
    <source>
        <dbReference type="Proteomes" id="UP000218209"/>
    </source>
</evidence>
<accession>A0A1X6P304</accession>
<feature type="compositionally biased region" description="Low complexity" evidence="1">
    <location>
        <begin position="338"/>
        <end position="349"/>
    </location>
</feature>
<sequence>MAERARGSAVRRFAIRPAALPCSVRPIVHAALQRALPLGPRTSSAATIRNTTVLYDMEGAAAGAGGATPSDFQTCGHGTRGSDGLLMLYAAGVGLPVLVPGPGLPAPSSSESFRLDCSTAVHAAAVVKAAEGEPPLPSGVHGGSADVHRRGGAGAAATARLLVDAPTSDGGAPGRAADGGAAVGAGSPPRGAPNGAADAHRRGGDRAAAAANPLVDSPLSDGVALDRVGNNGMVGGAGAPPRGASEGAPDVHQHGGDSATAAARPLVDSPSSDGGALHRTGYGGAAGGTGATHRGASDGAPHAHSQGGDGTATSARLLDNGGALDQEANGGAAGGAGAHPHGASDGAAHVQRDGDVVNDTAAVRGSGVQGTPSNRTSPGDRGPSLRSTVPLPFVRKMRLHMDSCPSTNKSQFFFGGLGMLLACGIVDCAQVLYMVVGHTKFGPDLVARSLAGIFNRSDVYNHGQLVRLFRAYATAGAYDEKILHTWKQSTSTIFTPIQHIMECTKAAARGLRSSVFPALRRGAYRGIGRDAVGGLSDVPKKTMLLPSAVTSYRCVRLFTRRSTADPLWREQRGWMSATSVEQVNAAINHISPYGSEQRKMPYGAKAESIAKMYEKYVPRRFVPDDYAVPNTGASGMARAVWKQTSLSPAATEQSTKAGVAIAVTGANGDDGCGGADIRTAAVRSKKM</sequence>
<keyword evidence="4" id="KW-1185">Reference proteome</keyword>
<name>A0A1X6P304_PORUM</name>
<dbReference type="InterPro" id="IPR057191">
    <property type="entry name" value="DUF7869"/>
</dbReference>
<gene>
    <name evidence="3" type="ORF">BU14_0245s0016</name>
</gene>
<feature type="compositionally biased region" description="Gly residues" evidence="1">
    <location>
        <begin position="281"/>
        <end position="290"/>
    </location>
</feature>
<dbReference type="AlphaFoldDB" id="A0A1X6P304"/>
<protein>
    <recommendedName>
        <fullName evidence="2">DUF7869 domain-containing protein</fullName>
    </recommendedName>
</protein>
<dbReference type="Proteomes" id="UP000218209">
    <property type="component" value="Unassembled WGS sequence"/>
</dbReference>
<feature type="region of interest" description="Disordered" evidence="1">
    <location>
        <begin position="165"/>
        <end position="349"/>
    </location>
</feature>
<proteinExistence type="predicted"/>
<feature type="region of interest" description="Disordered" evidence="1">
    <location>
        <begin position="362"/>
        <end position="388"/>
    </location>
</feature>
<feature type="region of interest" description="Disordered" evidence="1">
    <location>
        <begin position="132"/>
        <end position="152"/>
    </location>
</feature>
<feature type="domain" description="DUF7869" evidence="2">
    <location>
        <begin position="395"/>
        <end position="486"/>
    </location>
</feature>
<evidence type="ECO:0000256" key="1">
    <source>
        <dbReference type="SAM" id="MobiDB-lite"/>
    </source>
</evidence>
<feature type="compositionally biased region" description="Low complexity" evidence="1">
    <location>
        <begin position="168"/>
        <end position="197"/>
    </location>
</feature>
<evidence type="ECO:0000313" key="3">
    <source>
        <dbReference type="EMBL" id="OSX75234.1"/>
    </source>
</evidence>
<reference evidence="3 4" key="1">
    <citation type="submission" date="2017-03" db="EMBL/GenBank/DDBJ databases">
        <title>WGS assembly of Porphyra umbilicalis.</title>
        <authorList>
            <person name="Brawley S.H."/>
            <person name="Blouin N.A."/>
            <person name="Ficko-Blean E."/>
            <person name="Wheeler G.L."/>
            <person name="Lohr M."/>
            <person name="Goodson H.V."/>
            <person name="Jenkins J.W."/>
            <person name="Blaby-Haas C.E."/>
            <person name="Helliwell K.E."/>
            <person name="Chan C."/>
            <person name="Marriage T."/>
            <person name="Bhattacharya D."/>
            <person name="Klein A.S."/>
            <person name="Badis Y."/>
            <person name="Brodie J."/>
            <person name="Cao Y."/>
            <person name="Collen J."/>
            <person name="Dittami S.M."/>
            <person name="Gachon C.M."/>
            <person name="Green B.R."/>
            <person name="Karpowicz S."/>
            <person name="Kim J.W."/>
            <person name="Kudahl U."/>
            <person name="Lin S."/>
            <person name="Michel G."/>
            <person name="Mittag M."/>
            <person name="Olson B.J."/>
            <person name="Pangilinan J."/>
            <person name="Peng Y."/>
            <person name="Qiu H."/>
            <person name="Shu S."/>
            <person name="Singer J.T."/>
            <person name="Smith A.G."/>
            <person name="Sprecher B.N."/>
            <person name="Wagner V."/>
            <person name="Wang W."/>
            <person name="Wang Z.-Y."/>
            <person name="Yan J."/>
            <person name="Yarish C."/>
            <person name="Zoeuner-Riek S."/>
            <person name="Zhuang Y."/>
            <person name="Zou Y."/>
            <person name="Lindquist E.A."/>
            <person name="Grimwood J."/>
            <person name="Barry K."/>
            <person name="Rokhsar D.S."/>
            <person name="Schmutz J."/>
            <person name="Stiller J.W."/>
            <person name="Grossman A.R."/>
            <person name="Prochnik S.E."/>
        </authorList>
    </citation>
    <scope>NUCLEOTIDE SEQUENCE [LARGE SCALE GENOMIC DNA]</scope>
    <source>
        <strain evidence="3">4086291</strain>
    </source>
</reference>
<evidence type="ECO:0000259" key="2">
    <source>
        <dbReference type="Pfam" id="PF25273"/>
    </source>
</evidence>
<dbReference type="Pfam" id="PF25273">
    <property type="entry name" value="DUF7869"/>
    <property type="match status" value="1"/>
</dbReference>
<organism evidence="3 4">
    <name type="scientific">Porphyra umbilicalis</name>
    <name type="common">Purple laver</name>
    <name type="synonym">Red alga</name>
    <dbReference type="NCBI Taxonomy" id="2786"/>
    <lineage>
        <taxon>Eukaryota</taxon>
        <taxon>Rhodophyta</taxon>
        <taxon>Bangiophyceae</taxon>
        <taxon>Bangiales</taxon>
        <taxon>Bangiaceae</taxon>
        <taxon>Porphyra</taxon>
    </lineage>
</organism>
<dbReference type="EMBL" id="KV918911">
    <property type="protein sequence ID" value="OSX75234.1"/>
    <property type="molecule type" value="Genomic_DNA"/>
</dbReference>